<protein>
    <submittedName>
        <fullName evidence="2">(rape) hypothetical protein</fullName>
    </submittedName>
</protein>
<accession>A0A816UXT9</accession>
<name>A0A816UXT9_BRANA</name>
<sequence>MLLLSMNSKYLLELDPSPTNINRDDETHQKEAASLGLKEMSSGEEMELPKCLEELAGNEFVFHLLDSLQFHSKSPYVHCISNQ</sequence>
<evidence type="ECO:0000313" key="2">
    <source>
        <dbReference type="EMBL" id="CAF2113729.1"/>
    </source>
</evidence>
<reference evidence="2" key="1">
    <citation type="submission" date="2021-01" db="EMBL/GenBank/DDBJ databases">
        <authorList>
            <consortium name="Genoscope - CEA"/>
            <person name="William W."/>
        </authorList>
    </citation>
    <scope>NUCLEOTIDE SEQUENCE</scope>
</reference>
<dbReference type="Proteomes" id="UP001295469">
    <property type="component" value="Chromosome C08"/>
</dbReference>
<evidence type="ECO:0000256" key="1">
    <source>
        <dbReference type="SAM" id="MobiDB-lite"/>
    </source>
</evidence>
<dbReference type="AlphaFoldDB" id="A0A816UXT9"/>
<feature type="region of interest" description="Disordered" evidence="1">
    <location>
        <begin position="17"/>
        <end position="41"/>
    </location>
</feature>
<gene>
    <name evidence="2" type="ORF">DARMORV10_C08P37980.1</name>
</gene>
<organism evidence="2">
    <name type="scientific">Brassica napus</name>
    <name type="common">Rape</name>
    <dbReference type="NCBI Taxonomy" id="3708"/>
    <lineage>
        <taxon>Eukaryota</taxon>
        <taxon>Viridiplantae</taxon>
        <taxon>Streptophyta</taxon>
        <taxon>Embryophyta</taxon>
        <taxon>Tracheophyta</taxon>
        <taxon>Spermatophyta</taxon>
        <taxon>Magnoliopsida</taxon>
        <taxon>eudicotyledons</taxon>
        <taxon>Gunneridae</taxon>
        <taxon>Pentapetalae</taxon>
        <taxon>rosids</taxon>
        <taxon>malvids</taxon>
        <taxon>Brassicales</taxon>
        <taxon>Brassicaceae</taxon>
        <taxon>Brassiceae</taxon>
        <taxon>Brassica</taxon>
    </lineage>
</organism>
<proteinExistence type="predicted"/>
<feature type="compositionally biased region" description="Basic and acidic residues" evidence="1">
    <location>
        <begin position="22"/>
        <end position="31"/>
    </location>
</feature>
<dbReference type="EMBL" id="HG994372">
    <property type="protein sequence ID" value="CAF2113729.1"/>
    <property type="molecule type" value="Genomic_DNA"/>
</dbReference>